<feature type="domain" description="N-acetyltransferase" evidence="3">
    <location>
        <begin position="6"/>
        <end position="159"/>
    </location>
</feature>
<dbReference type="InterPro" id="IPR000182">
    <property type="entry name" value="GNAT_dom"/>
</dbReference>
<accession>A0AA90N716</accession>
<dbReference type="InterPro" id="IPR050832">
    <property type="entry name" value="Bact_Acetyltransf"/>
</dbReference>
<reference evidence="4" key="1">
    <citation type="submission" date="2023-08" db="EMBL/GenBank/DDBJ databases">
        <title>The draft genome of Tsukamurella strandjordii strain 050030.</title>
        <authorList>
            <person name="Zhao F."/>
            <person name="Feng Y."/>
            <person name="Zong Z."/>
        </authorList>
    </citation>
    <scope>NUCLEOTIDE SEQUENCE</scope>
    <source>
        <strain evidence="4">050030</strain>
    </source>
</reference>
<dbReference type="CDD" id="cd04301">
    <property type="entry name" value="NAT_SF"/>
    <property type="match status" value="1"/>
</dbReference>
<dbReference type="Proteomes" id="UP001178281">
    <property type="component" value="Unassembled WGS sequence"/>
</dbReference>
<dbReference type="PROSITE" id="PS51186">
    <property type="entry name" value="GNAT"/>
    <property type="match status" value="1"/>
</dbReference>
<evidence type="ECO:0000313" key="5">
    <source>
        <dbReference type="Proteomes" id="UP001178281"/>
    </source>
</evidence>
<dbReference type="EMBL" id="JAUTIX010000001">
    <property type="protein sequence ID" value="MDP0396751.1"/>
    <property type="molecule type" value="Genomic_DNA"/>
</dbReference>
<protein>
    <submittedName>
        <fullName evidence="4">GNAT family N-acetyltransferase</fullName>
    </submittedName>
</protein>
<dbReference type="Pfam" id="PF00583">
    <property type="entry name" value="Acetyltransf_1"/>
    <property type="match status" value="1"/>
</dbReference>
<keyword evidence="1" id="KW-0808">Transferase</keyword>
<keyword evidence="5" id="KW-1185">Reference proteome</keyword>
<proteinExistence type="predicted"/>
<dbReference type="PANTHER" id="PTHR43877">
    <property type="entry name" value="AMINOALKYLPHOSPHONATE N-ACETYLTRANSFERASE-RELATED-RELATED"/>
    <property type="match status" value="1"/>
</dbReference>
<comment type="caution">
    <text evidence="4">The sequence shown here is derived from an EMBL/GenBank/DDBJ whole genome shotgun (WGS) entry which is preliminary data.</text>
</comment>
<sequence length="161" mass="17578">MDTVIVTRRPEHPDAAALLHAYMTDVASRWYSRPATREEIAQALADEPADDLTGPGGYLAVIELDGVAVGIGGIRFLDAETAELTKIYTEPSARGRGLGTAIVDHLESVAAVRGRTIARLDTRSDLVEACRLYERSGYQRVPAFSDSPYSDRWYAKPLAGR</sequence>
<dbReference type="Gene3D" id="3.40.630.30">
    <property type="match status" value="1"/>
</dbReference>
<evidence type="ECO:0000259" key="3">
    <source>
        <dbReference type="PROSITE" id="PS51186"/>
    </source>
</evidence>
<dbReference type="GO" id="GO:0016747">
    <property type="term" value="F:acyltransferase activity, transferring groups other than amino-acyl groups"/>
    <property type="evidence" value="ECO:0007669"/>
    <property type="project" value="InterPro"/>
</dbReference>
<gene>
    <name evidence="4" type="ORF">Q7X28_02315</name>
</gene>
<dbReference type="AlphaFoldDB" id="A0AA90N716"/>
<evidence type="ECO:0000313" key="4">
    <source>
        <dbReference type="EMBL" id="MDP0396751.1"/>
    </source>
</evidence>
<dbReference type="PANTHER" id="PTHR43877:SF2">
    <property type="entry name" value="AMINOALKYLPHOSPHONATE N-ACETYLTRANSFERASE-RELATED"/>
    <property type="match status" value="1"/>
</dbReference>
<keyword evidence="2" id="KW-0012">Acyltransferase</keyword>
<dbReference type="InterPro" id="IPR016181">
    <property type="entry name" value="Acyl_CoA_acyltransferase"/>
</dbReference>
<dbReference type="SUPFAM" id="SSF55729">
    <property type="entry name" value="Acyl-CoA N-acyltransferases (Nat)"/>
    <property type="match status" value="1"/>
</dbReference>
<dbReference type="RefSeq" id="WP_305110162.1">
    <property type="nucleotide sequence ID" value="NZ_JAUTIX010000001.1"/>
</dbReference>
<evidence type="ECO:0000256" key="1">
    <source>
        <dbReference type="ARBA" id="ARBA00022679"/>
    </source>
</evidence>
<evidence type="ECO:0000256" key="2">
    <source>
        <dbReference type="ARBA" id="ARBA00023315"/>
    </source>
</evidence>
<name>A0AA90N716_9ACTN</name>
<organism evidence="4 5">
    <name type="scientific">Tsukamurella strandjordii</name>
    <dbReference type="NCBI Taxonomy" id="147577"/>
    <lineage>
        <taxon>Bacteria</taxon>
        <taxon>Bacillati</taxon>
        <taxon>Actinomycetota</taxon>
        <taxon>Actinomycetes</taxon>
        <taxon>Mycobacteriales</taxon>
        <taxon>Tsukamurellaceae</taxon>
        <taxon>Tsukamurella</taxon>
    </lineage>
</organism>